<evidence type="ECO:0000313" key="2">
    <source>
        <dbReference type="Proteomes" id="UP001457282"/>
    </source>
</evidence>
<dbReference type="Proteomes" id="UP001457282">
    <property type="component" value="Unassembled WGS sequence"/>
</dbReference>
<sequence>MVGMELKWIDGWEYRHWLVVVGVRFCHGEVQSTGWFWDMMVAAALMMRWWNGLISGHGEDGIGKVSFGLSGGDCDSRWIG</sequence>
<name>A0AAW1YPD6_RUBAR</name>
<accession>A0AAW1YPD6</accession>
<evidence type="ECO:0000313" key="1">
    <source>
        <dbReference type="EMBL" id="KAK9950568.1"/>
    </source>
</evidence>
<reference evidence="1 2" key="1">
    <citation type="journal article" date="2023" name="G3 (Bethesda)">
        <title>A chromosome-length genome assembly and annotation of blackberry (Rubus argutus, cv. 'Hillquist').</title>
        <authorList>
            <person name="Bruna T."/>
            <person name="Aryal R."/>
            <person name="Dudchenko O."/>
            <person name="Sargent D.J."/>
            <person name="Mead D."/>
            <person name="Buti M."/>
            <person name="Cavallini A."/>
            <person name="Hytonen T."/>
            <person name="Andres J."/>
            <person name="Pham M."/>
            <person name="Weisz D."/>
            <person name="Mascagni F."/>
            <person name="Usai G."/>
            <person name="Natali L."/>
            <person name="Bassil N."/>
            <person name="Fernandez G.E."/>
            <person name="Lomsadze A."/>
            <person name="Armour M."/>
            <person name="Olukolu B."/>
            <person name="Poorten T."/>
            <person name="Britton C."/>
            <person name="Davik J."/>
            <person name="Ashrafi H."/>
            <person name="Aiden E.L."/>
            <person name="Borodovsky M."/>
            <person name="Worthington M."/>
        </authorList>
    </citation>
    <scope>NUCLEOTIDE SEQUENCE [LARGE SCALE GENOMIC DNA]</scope>
    <source>
        <strain evidence="1">PI 553951</strain>
    </source>
</reference>
<proteinExistence type="predicted"/>
<protein>
    <recommendedName>
        <fullName evidence="3">Transmembrane protein</fullName>
    </recommendedName>
</protein>
<organism evidence="1 2">
    <name type="scientific">Rubus argutus</name>
    <name type="common">Southern blackberry</name>
    <dbReference type="NCBI Taxonomy" id="59490"/>
    <lineage>
        <taxon>Eukaryota</taxon>
        <taxon>Viridiplantae</taxon>
        <taxon>Streptophyta</taxon>
        <taxon>Embryophyta</taxon>
        <taxon>Tracheophyta</taxon>
        <taxon>Spermatophyta</taxon>
        <taxon>Magnoliopsida</taxon>
        <taxon>eudicotyledons</taxon>
        <taxon>Gunneridae</taxon>
        <taxon>Pentapetalae</taxon>
        <taxon>rosids</taxon>
        <taxon>fabids</taxon>
        <taxon>Rosales</taxon>
        <taxon>Rosaceae</taxon>
        <taxon>Rosoideae</taxon>
        <taxon>Rosoideae incertae sedis</taxon>
        <taxon>Rubus</taxon>
    </lineage>
</organism>
<keyword evidence="2" id="KW-1185">Reference proteome</keyword>
<gene>
    <name evidence="1" type="ORF">M0R45_006053</name>
</gene>
<dbReference type="AlphaFoldDB" id="A0AAW1YPD6"/>
<dbReference type="EMBL" id="JBEDUW010000001">
    <property type="protein sequence ID" value="KAK9950568.1"/>
    <property type="molecule type" value="Genomic_DNA"/>
</dbReference>
<comment type="caution">
    <text evidence="1">The sequence shown here is derived from an EMBL/GenBank/DDBJ whole genome shotgun (WGS) entry which is preliminary data.</text>
</comment>
<evidence type="ECO:0008006" key="3">
    <source>
        <dbReference type="Google" id="ProtNLM"/>
    </source>
</evidence>